<dbReference type="AlphaFoldDB" id="A0AAD7TJP0"/>
<dbReference type="Gene3D" id="1.20.1280.50">
    <property type="match status" value="1"/>
</dbReference>
<name>A0AAD7TJP0_9APHY</name>
<gene>
    <name evidence="2" type="ORF">ONZ51_g11709</name>
</gene>
<evidence type="ECO:0000256" key="1">
    <source>
        <dbReference type="SAM" id="MobiDB-lite"/>
    </source>
</evidence>
<comment type="caution">
    <text evidence="2">The sequence shown here is derived from an EMBL/GenBank/DDBJ whole genome shotgun (WGS) entry which is preliminary data.</text>
</comment>
<feature type="compositionally biased region" description="Acidic residues" evidence="1">
    <location>
        <begin position="438"/>
        <end position="468"/>
    </location>
</feature>
<evidence type="ECO:0000313" key="3">
    <source>
        <dbReference type="Proteomes" id="UP001215151"/>
    </source>
</evidence>
<dbReference type="Proteomes" id="UP001215151">
    <property type="component" value="Unassembled WGS sequence"/>
</dbReference>
<feature type="region of interest" description="Disordered" evidence="1">
    <location>
        <begin position="438"/>
        <end position="470"/>
    </location>
</feature>
<evidence type="ECO:0008006" key="4">
    <source>
        <dbReference type="Google" id="ProtNLM"/>
    </source>
</evidence>
<protein>
    <recommendedName>
        <fullName evidence="4">F-box domain-containing protein</fullName>
    </recommendedName>
</protein>
<keyword evidence="3" id="KW-1185">Reference proteome</keyword>
<sequence length="663" mass="74392">MTIGFPTDSTPADAKSPCPQSPHSRAPQATLANAEAVCEDLVKAYNSALSGKSTLDLHVLYSLNTYLDRSRTIVCELINATRPINKLPVEILTFIFSLVPDDIIWHHDFVKSEPTFMQDVRDYCPLLLVCSNWYRLITGMPSFWSTIVDYIEPRQESSLYNNYISRCPSGPLCVFIRMGPTPEMRERHRNPFFNARVRQLVYNCNAVYCEQRCLEFLRDYPFPDLDTCILAQHNCSSGDLDAYHILPFSPRLRCLHICSSNFIPTTAFPLLEEFRMRDAHFERGSEVALWAFLMASPRLQTIELDTVISDPPNLAVPNYQQCSYEKMSLDSLRTVILKQNFSRNGADSAKFSPAMPLIRWFAAHVAVPPTCAYRVGPILFRHLQTFHSLFNLTAFASSAVITECRRIGQSRSLLLDILSVDNVRLAFEVRGCVIQPESELEEEDETDSEDGEDGDDEGDDDEMDDEPELVAPGNTHRVRIRFSSSLSSSMLSSLRRLRVGKGAGWTLVQPSSILFVLPHLEALVIADPGQRYGGRIWYTITEMLDALMPIPNGTAVCPVLKSITVNCVSAACVDARESPDADDPGPLLQKFKELAVARGLAGLPVERFFLFFAARRGDEMFEDGDSETSPCLLEYDANAILLCTARGKAASDAVNQEWERYRG</sequence>
<reference evidence="2" key="1">
    <citation type="submission" date="2022-11" db="EMBL/GenBank/DDBJ databases">
        <title>Genome Sequence of Cubamyces cubensis.</title>
        <authorList>
            <person name="Buettner E."/>
        </authorList>
    </citation>
    <scope>NUCLEOTIDE SEQUENCE</scope>
    <source>
        <strain evidence="2">MPL-01</strain>
    </source>
</reference>
<feature type="region of interest" description="Disordered" evidence="1">
    <location>
        <begin position="1"/>
        <end position="26"/>
    </location>
</feature>
<accession>A0AAD7TJP0</accession>
<evidence type="ECO:0000313" key="2">
    <source>
        <dbReference type="EMBL" id="KAJ8457141.1"/>
    </source>
</evidence>
<proteinExistence type="predicted"/>
<organism evidence="2 3">
    <name type="scientific">Trametes cubensis</name>
    <dbReference type="NCBI Taxonomy" id="1111947"/>
    <lineage>
        <taxon>Eukaryota</taxon>
        <taxon>Fungi</taxon>
        <taxon>Dikarya</taxon>
        <taxon>Basidiomycota</taxon>
        <taxon>Agaricomycotina</taxon>
        <taxon>Agaricomycetes</taxon>
        <taxon>Polyporales</taxon>
        <taxon>Polyporaceae</taxon>
        <taxon>Trametes</taxon>
    </lineage>
</organism>
<dbReference type="EMBL" id="JAPEVG010000593">
    <property type="protein sequence ID" value="KAJ8457141.1"/>
    <property type="molecule type" value="Genomic_DNA"/>
</dbReference>